<evidence type="ECO:0000256" key="1">
    <source>
        <dbReference type="SAM" id="MobiDB-lite"/>
    </source>
</evidence>
<feature type="compositionally biased region" description="Basic and acidic residues" evidence="1">
    <location>
        <begin position="549"/>
        <end position="562"/>
    </location>
</feature>
<feature type="region of interest" description="Disordered" evidence="1">
    <location>
        <begin position="197"/>
        <end position="278"/>
    </location>
</feature>
<feature type="region of interest" description="Disordered" evidence="1">
    <location>
        <begin position="1"/>
        <end position="55"/>
    </location>
</feature>
<feature type="compositionally biased region" description="Polar residues" evidence="1">
    <location>
        <begin position="254"/>
        <end position="264"/>
    </location>
</feature>
<feature type="compositionally biased region" description="Basic and acidic residues" evidence="1">
    <location>
        <begin position="153"/>
        <end position="164"/>
    </location>
</feature>
<dbReference type="AlphaFoldDB" id="A0A4V1C6H1"/>
<evidence type="ECO:0000313" key="2">
    <source>
        <dbReference type="EMBL" id="QBZ59865.1"/>
    </source>
</evidence>
<dbReference type="EMBL" id="CP034206">
    <property type="protein sequence ID" value="QBZ59865.1"/>
    <property type="molecule type" value="Genomic_DNA"/>
</dbReference>
<protein>
    <submittedName>
        <fullName evidence="2">Uncharacterized protein</fullName>
    </submittedName>
</protein>
<dbReference type="Proteomes" id="UP000294847">
    <property type="component" value="Chromosome 3"/>
</dbReference>
<feature type="compositionally biased region" description="Polar residues" evidence="1">
    <location>
        <begin position="12"/>
        <end position="23"/>
    </location>
</feature>
<reference evidence="2 3" key="1">
    <citation type="journal article" date="2019" name="Mol. Biol. Evol.">
        <title>Blast fungal genomes show frequent chromosomal changes, gene gains and losses, and effector gene turnover.</title>
        <authorList>
            <person name="Gomez Luciano L.B."/>
            <person name="Jason Tsai I."/>
            <person name="Chuma I."/>
            <person name="Tosa Y."/>
            <person name="Chen Y.H."/>
            <person name="Li J.Y."/>
            <person name="Li M.Y."/>
            <person name="Jade Lu M.Y."/>
            <person name="Nakayashiki H."/>
            <person name="Li W.H."/>
        </authorList>
    </citation>
    <scope>NUCLEOTIDE SEQUENCE [LARGE SCALE GENOMIC DNA]</scope>
    <source>
        <strain evidence="2">MZ5-1-6</strain>
    </source>
</reference>
<name>A0A4V1C6H1_PYROR</name>
<feature type="compositionally biased region" description="Pro residues" evidence="1">
    <location>
        <begin position="522"/>
        <end position="536"/>
    </location>
</feature>
<evidence type="ECO:0000313" key="3">
    <source>
        <dbReference type="Proteomes" id="UP000294847"/>
    </source>
</evidence>
<feature type="region of interest" description="Disordered" evidence="1">
    <location>
        <begin position="143"/>
        <end position="171"/>
    </location>
</feature>
<accession>A0A4V1C6H1</accession>
<organism evidence="2 3">
    <name type="scientific">Pyricularia oryzae</name>
    <name type="common">Rice blast fungus</name>
    <name type="synonym">Magnaporthe oryzae</name>
    <dbReference type="NCBI Taxonomy" id="318829"/>
    <lineage>
        <taxon>Eukaryota</taxon>
        <taxon>Fungi</taxon>
        <taxon>Dikarya</taxon>
        <taxon>Ascomycota</taxon>
        <taxon>Pezizomycotina</taxon>
        <taxon>Sordariomycetes</taxon>
        <taxon>Sordariomycetidae</taxon>
        <taxon>Magnaporthales</taxon>
        <taxon>Pyriculariaceae</taxon>
        <taxon>Pyricularia</taxon>
    </lineage>
</organism>
<sequence>MAPHGYALRSRATPQTQDLQNEATCKDHKPAAAAPKLVAGPSTAKLPSPSPENDCNYEPKRVVHLTDKGAAYFIDKAFKLLRPRLVPYDHEGGHEEVLIPLREGMGAPVVPMQRKLVRRGMDRSGLPLDGDPPEVLDEIVVGGTKVNQGVDSNADRDNRSKTGQEDDENDNQAMVQAAESAANTDAPEVDKIMVAGNKADEGDGDDDSHTEVESQTSAAEVQSPFEDVTMAGLPGAESESRVPNEPVSEEDDTIATSMADQNMSSDDDQLTEVEPGTPVQKVHVTHVKSHIEDVTMADVQEIDVEGTMLDQKTEANLQAVADDDDEDSLADTVIGTTSVAEGPIPEATVATTPIVDKPLGHTAVADTDTTEGYEVVMEDSTVESDIASLHAMADLEGSITKASISEMPAAGTATEKAYVAETPMADVRNDFATSQAASVVATPPFPAPALPSVMNPAPQPTMPAAFPLRNSQSPLPQSRHPRSTLPTRPTRSFRHSLPSLPYQLPRPPRPPPPLFHETAPRLPLPPPPPASPPHPAPTATTEASPTPPREYDDITGYEHGDTPETYYLPFAGDPDRTRVYLLRRAENIKRANREARPAWRD</sequence>
<proteinExistence type="predicted"/>
<feature type="region of interest" description="Disordered" evidence="1">
    <location>
        <begin position="442"/>
        <end position="572"/>
    </location>
</feature>
<gene>
    <name evidence="2" type="ORF">PoMZ_04830</name>
</gene>
<feature type="compositionally biased region" description="Pro residues" evidence="1">
    <location>
        <begin position="504"/>
        <end position="514"/>
    </location>
</feature>